<gene>
    <name evidence="1" type="ORF">CDAR_198751</name>
</gene>
<comment type="caution">
    <text evidence="1">The sequence shown here is derived from an EMBL/GenBank/DDBJ whole genome shotgun (WGS) entry which is preliminary data.</text>
</comment>
<protein>
    <submittedName>
        <fullName evidence="1">Uncharacterized protein</fullName>
    </submittedName>
</protein>
<organism evidence="1 2">
    <name type="scientific">Caerostris darwini</name>
    <dbReference type="NCBI Taxonomy" id="1538125"/>
    <lineage>
        <taxon>Eukaryota</taxon>
        <taxon>Metazoa</taxon>
        <taxon>Ecdysozoa</taxon>
        <taxon>Arthropoda</taxon>
        <taxon>Chelicerata</taxon>
        <taxon>Arachnida</taxon>
        <taxon>Araneae</taxon>
        <taxon>Araneomorphae</taxon>
        <taxon>Entelegynae</taxon>
        <taxon>Araneoidea</taxon>
        <taxon>Araneidae</taxon>
        <taxon>Caerostris</taxon>
    </lineage>
</organism>
<sequence>MRQIRTVAERSRQRHTPLFFRETSWAKTRFFSLYWASSIMQEPRQGDITMREHLCLASGERDVKGKREAPQASFGKRRALLTLRNFGPAKRKKEDLERKPNIKSGQNLPLERIQSCEREKFERQKGQQDRETHAIVLRRHFSGEGLFLLSLLGIIYYAGAASGDIRIALFLHLARDIGAKEASFGKSPSLIWEKGGLSGNVRRAERKRKDLGAHSMLGRGEQRAGWGAISGAQCVHVEERGGDLVNMPCIFV</sequence>
<dbReference type="AlphaFoldDB" id="A0AAV4W4V3"/>
<evidence type="ECO:0000313" key="1">
    <source>
        <dbReference type="EMBL" id="GIY77229.1"/>
    </source>
</evidence>
<reference evidence="1 2" key="1">
    <citation type="submission" date="2021-06" db="EMBL/GenBank/DDBJ databases">
        <title>Caerostris darwini draft genome.</title>
        <authorList>
            <person name="Kono N."/>
            <person name="Arakawa K."/>
        </authorList>
    </citation>
    <scope>NUCLEOTIDE SEQUENCE [LARGE SCALE GENOMIC DNA]</scope>
</reference>
<proteinExistence type="predicted"/>
<dbReference type="EMBL" id="BPLQ01014084">
    <property type="protein sequence ID" value="GIY77229.1"/>
    <property type="molecule type" value="Genomic_DNA"/>
</dbReference>
<keyword evidence="2" id="KW-1185">Reference proteome</keyword>
<accession>A0AAV4W4V3</accession>
<name>A0AAV4W4V3_9ARAC</name>
<evidence type="ECO:0000313" key="2">
    <source>
        <dbReference type="Proteomes" id="UP001054837"/>
    </source>
</evidence>
<dbReference type="Proteomes" id="UP001054837">
    <property type="component" value="Unassembled WGS sequence"/>
</dbReference>